<dbReference type="Proteomes" id="UP001302367">
    <property type="component" value="Chromosome 3"/>
</dbReference>
<dbReference type="EMBL" id="LKMD01000101">
    <property type="protein sequence ID" value="PIA99701.1"/>
    <property type="molecule type" value="Genomic_DNA"/>
</dbReference>
<sequence>MQASSSTNSPDTKQRAVRHWLDNIPPTFPKTTTSQIPISSVINEATPTELCTMTRSSAQGLSALTSSSTIVLFTPVIAAKAFPSKTSSGNNTDPFETLGRALSRHHKRIRHVPYHPKIGFTDTHDAFLSQADAVVVVISEPVSNKTESLGDQIEFAENANAALKESLGGRPLKHPVTLIQCGNSEGNWWPDSSAFDTVMKCRSYDVETAQQVARKLFEGRK</sequence>
<evidence type="ECO:0000313" key="2">
    <source>
        <dbReference type="EMBL" id="WPA99588.1"/>
    </source>
</evidence>
<reference evidence="2 4" key="2">
    <citation type="submission" date="2023-09" db="EMBL/GenBank/DDBJ databases">
        <title>Complete-Gapless Cercospora beticola genome.</title>
        <authorList>
            <person name="Wyatt N.A."/>
            <person name="Spanner R.E."/>
            <person name="Bolton M.D."/>
        </authorList>
    </citation>
    <scope>NUCLEOTIDE SEQUENCE [LARGE SCALE GENOMIC DNA]</scope>
    <source>
        <strain evidence="2">Cb09-40</strain>
    </source>
</reference>
<evidence type="ECO:0000313" key="1">
    <source>
        <dbReference type="EMBL" id="PIA99701.1"/>
    </source>
</evidence>
<dbReference type="EMBL" id="CP134186">
    <property type="protein sequence ID" value="WPA99588.1"/>
    <property type="molecule type" value="Genomic_DNA"/>
</dbReference>
<proteinExistence type="predicted"/>
<dbReference type="AlphaFoldDB" id="A0A2G5I4N1"/>
<evidence type="ECO:0000313" key="4">
    <source>
        <dbReference type="Proteomes" id="UP001302367"/>
    </source>
</evidence>
<gene>
    <name evidence="1" type="ORF">CB0940_02454</name>
    <name evidence="2" type="ORF">RHO25_004206</name>
</gene>
<name>A0A2G5I4N1_CERBT</name>
<keyword evidence="4" id="KW-1185">Reference proteome</keyword>
<protein>
    <submittedName>
        <fullName evidence="1">Uncharacterized protein</fullName>
    </submittedName>
</protein>
<accession>A0A2G5I4N1</accession>
<reference evidence="1 3" key="1">
    <citation type="submission" date="2015-10" db="EMBL/GenBank/DDBJ databases">
        <title>The cercosporin biosynthetic gene cluster was horizontally transferred to several fungal lineages and shown to be expanded in Cercospora beticola based on microsynteny with recipient genomes.</title>
        <authorList>
            <person name="De Jonge R."/>
            <person name="Ebert M.K."/>
            <person name="Suttle J.C."/>
            <person name="Jurick Ii W.M."/>
            <person name="Secor G.A."/>
            <person name="Thomma B.P."/>
            <person name="Van De Peer Y."/>
            <person name="Bolton M.D."/>
        </authorList>
    </citation>
    <scope>NUCLEOTIDE SEQUENCE [LARGE SCALE GENOMIC DNA]</scope>
    <source>
        <strain evidence="1 3">09-40</strain>
    </source>
</reference>
<organism evidence="1 3">
    <name type="scientific">Cercospora beticola</name>
    <name type="common">Sugarbeet leaf spot fungus</name>
    <dbReference type="NCBI Taxonomy" id="122368"/>
    <lineage>
        <taxon>Eukaryota</taxon>
        <taxon>Fungi</taxon>
        <taxon>Dikarya</taxon>
        <taxon>Ascomycota</taxon>
        <taxon>Pezizomycotina</taxon>
        <taxon>Dothideomycetes</taxon>
        <taxon>Dothideomycetidae</taxon>
        <taxon>Mycosphaerellales</taxon>
        <taxon>Mycosphaerellaceae</taxon>
        <taxon>Cercospora</taxon>
    </lineage>
</organism>
<dbReference type="Proteomes" id="UP000230605">
    <property type="component" value="Chromosome 3"/>
</dbReference>
<dbReference type="OrthoDB" id="47059at2759"/>
<evidence type="ECO:0000313" key="3">
    <source>
        <dbReference type="Proteomes" id="UP000230605"/>
    </source>
</evidence>